<dbReference type="InterPro" id="IPR017981">
    <property type="entry name" value="GPCR_2-like_7TM"/>
</dbReference>
<evidence type="ECO:0000256" key="3">
    <source>
        <dbReference type="ARBA" id="ARBA00022989"/>
    </source>
</evidence>
<dbReference type="InterPro" id="IPR000884">
    <property type="entry name" value="TSP1_rpt"/>
</dbReference>
<dbReference type="GO" id="GO:0007166">
    <property type="term" value="P:cell surface receptor signaling pathway"/>
    <property type="evidence" value="ECO:0007669"/>
    <property type="project" value="InterPro"/>
</dbReference>
<comment type="subcellular location">
    <subcellularLocation>
        <location evidence="1">Membrane</location>
        <topology evidence="1">Multi-pass membrane protein</topology>
    </subcellularLocation>
</comment>
<feature type="transmembrane region" description="Helical" evidence="5">
    <location>
        <begin position="415"/>
        <end position="438"/>
    </location>
</feature>
<keyword evidence="3 5" id="KW-1133">Transmembrane helix</keyword>
<feature type="domain" description="G-protein coupled receptors family 2 profile 2" evidence="6">
    <location>
        <begin position="198"/>
        <end position="440"/>
    </location>
</feature>
<dbReference type="PROSITE" id="PS50261">
    <property type="entry name" value="G_PROTEIN_RECEP_F2_4"/>
    <property type="match status" value="1"/>
</dbReference>
<dbReference type="Gene3D" id="1.20.1070.10">
    <property type="entry name" value="Rhodopsin 7-helix transmembrane proteins"/>
    <property type="match status" value="1"/>
</dbReference>
<evidence type="ECO:0000313" key="7">
    <source>
        <dbReference type="EMBL" id="CAL4061987.1"/>
    </source>
</evidence>
<organism evidence="7 8">
    <name type="scientific">Meganyctiphanes norvegica</name>
    <name type="common">Northern krill</name>
    <name type="synonym">Thysanopoda norvegica</name>
    <dbReference type="NCBI Taxonomy" id="48144"/>
    <lineage>
        <taxon>Eukaryota</taxon>
        <taxon>Metazoa</taxon>
        <taxon>Ecdysozoa</taxon>
        <taxon>Arthropoda</taxon>
        <taxon>Crustacea</taxon>
        <taxon>Multicrustacea</taxon>
        <taxon>Malacostraca</taxon>
        <taxon>Eumalacostraca</taxon>
        <taxon>Eucarida</taxon>
        <taxon>Euphausiacea</taxon>
        <taxon>Euphausiidae</taxon>
        <taxon>Meganyctiphanes</taxon>
    </lineage>
</organism>
<feature type="transmembrane region" description="Helical" evidence="5">
    <location>
        <begin position="268"/>
        <end position="296"/>
    </location>
</feature>
<evidence type="ECO:0000256" key="5">
    <source>
        <dbReference type="SAM" id="Phobius"/>
    </source>
</evidence>
<evidence type="ECO:0000256" key="4">
    <source>
        <dbReference type="ARBA" id="ARBA00023136"/>
    </source>
</evidence>
<dbReference type="EMBL" id="CAXKWB010000706">
    <property type="protein sequence ID" value="CAL4061987.1"/>
    <property type="molecule type" value="Genomic_DNA"/>
</dbReference>
<evidence type="ECO:0000259" key="6">
    <source>
        <dbReference type="PROSITE" id="PS50261"/>
    </source>
</evidence>
<proteinExistence type="predicted"/>
<dbReference type="GO" id="GO:0004930">
    <property type="term" value="F:G protein-coupled receptor activity"/>
    <property type="evidence" value="ECO:0007669"/>
    <property type="project" value="InterPro"/>
</dbReference>
<keyword evidence="4 5" id="KW-0472">Membrane</keyword>
<accession>A0AAV2PRT5</accession>
<name>A0AAV2PRT5_MEGNR</name>
<dbReference type="InterPro" id="IPR036383">
    <property type="entry name" value="TSP1_rpt_sf"/>
</dbReference>
<keyword evidence="2 5" id="KW-0812">Transmembrane</keyword>
<feature type="non-terminal residue" evidence="7">
    <location>
        <position position="460"/>
    </location>
</feature>
<feature type="transmembrane region" description="Helical" evidence="5">
    <location>
        <begin position="308"/>
        <end position="328"/>
    </location>
</feature>
<dbReference type="Gene3D" id="2.20.100.10">
    <property type="entry name" value="Thrombospondin type-1 (TSP1) repeat"/>
    <property type="match status" value="1"/>
</dbReference>
<dbReference type="InterPro" id="IPR000832">
    <property type="entry name" value="GPCR_2_secretin-like"/>
</dbReference>
<dbReference type="Pfam" id="PF00090">
    <property type="entry name" value="TSP_1"/>
    <property type="match status" value="2"/>
</dbReference>
<dbReference type="PANTHER" id="PTHR12011:SF347">
    <property type="entry name" value="FI21270P1-RELATED"/>
    <property type="match status" value="1"/>
</dbReference>
<reference evidence="7 8" key="1">
    <citation type="submission" date="2024-05" db="EMBL/GenBank/DDBJ databases">
        <authorList>
            <person name="Wallberg A."/>
        </authorList>
    </citation>
    <scope>NUCLEOTIDE SEQUENCE [LARGE SCALE GENOMIC DNA]</scope>
</reference>
<dbReference type="PROSITE" id="PS50092">
    <property type="entry name" value="TSP1"/>
    <property type="match status" value="1"/>
</dbReference>
<evidence type="ECO:0000256" key="2">
    <source>
        <dbReference type="ARBA" id="ARBA00022692"/>
    </source>
</evidence>
<comment type="caution">
    <text evidence="7">The sequence shown here is derived from an EMBL/GenBank/DDBJ whole genome shotgun (WGS) entry which is preliminary data.</text>
</comment>
<dbReference type="Pfam" id="PF00002">
    <property type="entry name" value="7tm_2"/>
    <property type="match status" value="1"/>
</dbReference>
<sequence length="460" mass="51170">MSPTSTSLMTQCVSSDVPGGWSPWSQMASPCTKTCGGGTKTRVRSCTSPVPSDDANTSLKCTKEDSKLALDGMEWKQEECNVQGCWVADWTEWGNCSGVCHTGKMERYATCDNETCTGNQAQTEKQDCNSWNKTTCPSCQQRCPEYGVCKDKSTEENPSSHCVCTMGYTLSKDGKTCIRPPPTTPTPRPIPTLPEEQKTVATVISKTASTILIIFVSITLILFLILRIFSIDRVIQMNMEIALLSAHLFLMFPASTADNVALCRVVSIFIHLCFTACYVFIFLEALQMYSLVAYVVKKDGMFTRLQNTLVGWGLSSFIILFCMCFEYDNYGGKYHCWLQMDTPLVYGQFIPVIVLVIITFTLIEAAGAAEYKPLKGMDQKQLLSAKISQRTNLIILPLIFAHWMVGMMSEYEQDMALYGIFTLLSSIVGVVVFFFHCTNNEQVRTKLKGCWKSMCKSGGG</sequence>
<dbReference type="SUPFAM" id="SSF82895">
    <property type="entry name" value="TSP-1 type 1 repeat"/>
    <property type="match status" value="2"/>
</dbReference>
<dbReference type="SMART" id="SM00209">
    <property type="entry name" value="TSP1"/>
    <property type="match status" value="2"/>
</dbReference>
<dbReference type="Proteomes" id="UP001497623">
    <property type="component" value="Unassembled WGS sequence"/>
</dbReference>
<dbReference type="PANTHER" id="PTHR12011">
    <property type="entry name" value="ADHESION G-PROTEIN COUPLED RECEPTOR"/>
    <property type="match status" value="1"/>
</dbReference>
<feature type="transmembrane region" description="Helical" evidence="5">
    <location>
        <begin position="208"/>
        <end position="229"/>
    </location>
</feature>
<gene>
    <name evidence="7" type="ORF">MNOR_LOCUS2340</name>
</gene>
<evidence type="ECO:0000256" key="1">
    <source>
        <dbReference type="ARBA" id="ARBA00004141"/>
    </source>
</evidence>
<evidence type="ECO:0000313" key="8">
    <source>
        <dbReference type="Proteomes" id="UP001497623"/>
    </source>
</evidence>
<feature type="transmembrane region" description="Helical" evidence="5">
    <location>
        <begin position="348"/>
        <end position="369"/>
    </location>
</feature>
<protein>
    <recommendedName>
        <fullName evidence="6">G-protein coupled receptors family 2 profile 2 domain-containing protein</fullName>
    </recommendedName>
</protein>
<dbReference type="AlphaFoldDB" id="A0AAV2PRT5"/>
<keyword evidence="8" id="KW-1185">Reference proteome</keyword>
<dbReference type="GO" id="GO:0005886">
    <property type="term" value="C:plasma membrane"/>
    <property type="evidence" value="ECO:0007669"/>
    <property type="project" value="TreeGrafter"/>
</dbReference>